<evidence type="ECO:0000256" key="4">
    <source>
        <dbReference type="ARBA" id="ARBA00022692"/>
    </source>
</evidence>
<evidence type="ECO:0000313" key="9">
    <source>
        <dbReference type="EMBL" id="PQK07961.1"/>
    </source>
</evidence>
<keyword evidence="3" id="KW-0813">Transport</keyword>
<feature type="transmembrane region" description="Helical" evidence="7">
    <location>
        <begin position="309"/>
        <end position="329"/>
    </location>
</feature>
<feature type="transmembrane region" description="Helical" evidence="7">
    <location>
        <begin position="97"/>
        <end position="115"/>
    </location>
</feature>
<feature type="transmembrane region" description="Helical" evidence="7">
    <location>
        <begin position="121"/>
        <end position="145"/>
    </location>
</feature>
<dbReference type="PANTHER" id="PTHR23506">
    <property type="entry name" value="GH10249P"/>
    <property type="match status" value="1"/>
</dbReference>
<keyword evidence="5 7" id="KW-1133">Transmembrane helix</keyword>
<dbReference type="EMBL" id="JRHA01000001">
    <property type="protein sequence ID" value="PQK07961.1"/>
    <property type="molecule type" value="Genomic_DNA"/>
</dbReference>
<evidence type="ECO:0000313" key="10">
    <source>
        <dbReference type="Proteomes" id="UP000237441"/>
    </source>
</evidence>
<dbReference type="PROSITE" id="PS50850">
    <property type="entry name" value="MFS"/>
    <property type="match status" value="1"/>
</dbReference>
<evidence type="ECO:0000256" key="3">
    <source>
        <dbReference type="ARBA" id="ARBA00022448"/>
    </source>
</evidence>
<keyword evidence="4 7" id="KW-0812">Transmembrane</keyword>
<feature type="transmembrane region" description="Helical" evidence="7">
    <location>
        <begin position="157"/>
        <end position="178"/>
    </location>
</feature>
<name>A0A2S7XVM2_BEABA</name>
<dbReference type="SUPFAM" id="SSF103473">
    <property type="entry name" value="MFS general substrate transporter"/>
    <property type="match status" value="1"/>
</dbReference>
<dbReference type="Pfam" id="PF07690">
    <property type="entry name" value="MFS_1"/>
    <property type="match status" value="1"/>
</dbReference>
<keyword evidence="6 7" id="KW-0472">Membrane</keyword>
<dbReference type="Gene3D" id="1.20.1250.20">
    <property type="entry name" value="MFS general substrate transporter like domains"/>
    <property type="match status" value="2"/>
</dbReference>
<feature type="transmembrane region" description="Helical" evidence="7">
    <location>
        <begin position="440"/>
        <end position="461"/>
    </location>
</feature>
<comment type="subcellular location">
    <subcellularLocation>
        <location evidence="1">Membrane</location>
        <topology evidence="1">Multi-pass membrane protein</topology>
    </subcellularLocation>
</comment>
<feature type="transmembrane region" description="Helical" evidence="7">
    <location>
        <begin position="184"/>
        <end position="204"/>
    </location>
</feature>
<sequence>MPMSAFPNMPSSHPTWYEFRSSEGFITVVVALAAFTDNFLYGLIVPVTPTALERRVGTDPQDVQRLVSLLLALEAFAWLVTSPITGHVADRIKSRRTPLLAGLPALVISTALLYVGDSLLLWVIGRILMGVSAAVTWTVGLALLVDTTDRERLGETLGYMSMGMMVGTTAGPLLGGVIYKAGGYHSVFGAAFALIFVDAVLRLAMLEKKQIRSADGGEEAITEPLLPATESGNVSDRPNYGIAGEASVEPCDDAADEKWSSPIFVLLSMPRIRICLWAYCVISMSLTAFDSALPLFVRDTFSWSQLGQGLIFLPLSATQVFDPVTGIICDKYPNKRGYIAAVAFVAAGASFCALRIVTHDSLAQKIVLCVLLGLLGLSVSFAVPPILVSIQETLDDKAKDDVGAFGSGGAVALAYGLVNSAFAVGALLGPLMGGYLRSVAGWGTMTLVLALANGATGAVMLRMRC</sequence>
<evidence type="ECO:0000256" key="7">
    <source>
        <dbReference type="SAM" id="Phobius"/>
    </source>
</evidence>
<evidence type="ECO:0000256" key="5">
    <source>
        <dbReference type="ARBA" id="ARBA00022989"/>
    </source>
</evidence>
<accession>A0A2S7XVM2</accession>
<dbReference type="CDD" id="cd17325">
    <property type="entry name" value="MFS_MdtG_SLC18_like"/>
    <property type="match status" value="1"/>
</dbReference>
<gene>
    <name evidence="9" type="ORF">BB8028_0001g00420</name>
</gene>
<dbReference type="GO" id="GO:0016020">
    <property type="term" value="C:membrane"/>
    <property type="evidence" value="ECO:0007669"/>
    <property type="project" value="UniProtKB-SubCell"/>
</dbReference>
<dbReference type="GO" id="GO:0022857">
    <property type="term" value="F:transmembrane transporter activity"/>
    <property type="evidence" value="ECO:0007669"/>
    <property type="project" value="InterPro"/>
</dbReference>
<dbReference type="PANTHER" id="PTHR23506:SF23">
    <property type="entry name" value="GH10249P"/>
    <property type="match status" value="1"/>
</dbReference>
<evidence type="ECO:0000256" key="2">
    <source>
        <dbReference type="ARBA" id="ARBA00006829"/>
    </source>
</evidence>
<feature type="transmembrane region" description="Helical" evidence="7">
    <location>
        <begin position="363"/>
        <end position="390"/>
    </location>
</feature>
<dbReference type="AlphaFoldDB" id="A0A2S7XVM2"/>
<protein>
    <recommendedName>
        <fullName evidence="8">Major facilitator superfamily (MFS) profile domain-containing protein</fullName>
    </recommendedName>
</protein>
<dbReference type="InterPro" id="IPR011701">
    <property type="entry name" value="MFS"/>
</dbReference>
<reference evidence="9 10" key="1">
    <citation type="submission" date="2016-07" db="EMBL/GenBank/DDBJ databases">
        <title>Comparative genomics of the entomopathogenic fungus Beauveria bassiana.</title>
        <authorList>
            <person name="Valero Jimenez C.A."/>
            <person name="Zwaan B.J."/>
            <person name="Van Kan J.A."/>
            <person name="Takken W."/>
            <person name="Debets A.J."/>
            <person name="Schoustra S.E."/>
            <person name="Koenraadt C.J."/>
        </authorList>
    </citation>
    <scope>NUCLEOTIDE SEQUENCE [LARGE SCALE GENOMIC DNA]</scope>
    <source>
        <strain evidence="9 10">ARSEF 8028</strain>
    </source>
</reference>
<proteinExistence type="inferred from homology"/>
<organism evidence="9 10">
    <name type="scientific">Beauveria bassiana</name>
    <name type="common">White muscardine disease fungus</name>
    <name type="synonym">Tritirachium shiotae</name>
    <dbReference type="NCBI Taxonomy" id="176275"/>
    <lineage>
        <taxon>Eukaryota</taxon>
        <taxon>Fungi</taxon>
        <taxon>Dikarya</taxon>
        <taxon>Ascomycota</taxon>
        <taxon>Pezizomycotina</taxon>
        <taxon>Sordariomycetes</taxon>
        <taxon>Hypocreomycetidae</taxon>
        <taxon>Hypocreales</taxon>
        <taxon>Cordycipitaceae</taxon>
        <taxon>Beauveria</taxon>
    </lineage>
</organism>
<dbReference type="OrthoDB" id="5086884at2759"/>
<feature type="transmembrane region" description="Helical" evidence="7">
    <location>
        <begin position="276"/>
        <end position="297"/>
    </location>
</feature>
<dbReference type="InterPro" id="IPR036259">
    <property type="entry name" value="MFS_trans_sf"/>
</dbReference>
<dbReference type="InterPro" id="IPR001958">
    <property type="entry name" value="Tet-R_TetA/multi-R_MdtG-like"/>
</dbReference>
<dbReference type="Proteomes" id="UP000237441">
    <property type="component" value="Unassembled WGS sequence"/>
</dbReference>
<evidence type="ECO:0000256" key="1">
    <source>
        <dbReference type="ARBA" id="ARBA00004141"/>
    </source>
</evidence>
<feature type="transmembrane region" description="Helical" evidence="7">
    <location>
        <begin position="402"/>
        <end position="428"/>
    </location>
</feature>
<evidence type="ECO:0000256" key="6">
    <source>
        <dbReference type="ARBA" id="ARBA00023136"/>
    </source>
</evidence>
<dbReference type="InterPro" id="IPR050930">
    <property type="entry name" value="MFS_Vesicular_Transporter"/>
</dbReference>
<dbReference type="PRINTS" id="PR01035">
    <property type="entry name" value="TCRTETA"/>
</dbReference>
<feature type="domain" description="Major facilitator superfamily (MFS) profile" evidence="8">
    <location>
        <begin position="26"/>
        <end position="465"/>
    </location>
</feature>
<evidence type="ECO:0000259" key="8">
    <source>
        <dbReference type="PROSITE" id="PS50850"/>
    </source>
</evidence>
<comment type="caution">
    <text evidence="9">The sequence shown here is derived from an EMBL/GenBank/DDBJ whole genome shotgun (WGS) entry which is preliminary data.</text>
</comment>
<comment type="similarity">
    <text evidence="2">Belongs to the major facilitator superfamily. Vesicular transporter family.</text>
</comment>
<feature type="transmembrane region" description="Helical" evidence="7">
    <location>
        <begin position="338"/>
        <end position="357"/>
    </location>
</feature>
<dbReference type="InterPro" id="IPR020846">
    <property type="entry name" value="MFS_dom"/>
</dbReference>